<feature type="transmembrane region" description="Helical" evidence="1">
    <location>
        <begin position="5"/>
        <end position="25"/>
    </location>
</feature>
<evidence type="ECO:0000256" key="1">
    <source>
        <dbReference type="SAM" id="Phobius"/>
    </source>
</evidence>
<protein>
    <recommendedName>
        <fullName evidence="4">PH domain-containing protein</fullName>
    </recommendedName>
</protein>
<evidence type="ECO:0000313" key="3">
    <source>
        <dbReference type="Proteomes" id="UP000184609"/>
    </source>
</evidence>
<evidence type="ECO:0000313" key="2">
    <source>
        <dbReference type="EMBL" id="SHO63336.1"/>
    </source>
</evidence>
<keyword evidence="1" id="KW-0812">Transmembrane</keyword>
<keyword evidence="1" id="KW-0472">Membrane</keyword>
<keyword evidence="3" id="KW-1185">Reference proteome</keyword>
<dbReference type="Proteomes" id="UP000184609">
    <property type="component" value="Unassembled WGS sequence"/>
</dbReference>
<sequence>MKYLILLSSTFLYFIGALAISYYLWNIEDNWIWKGSMVLCPITTGLLFFWIIQSYSKVHHNNTILRITKLFSTKSYDLKGLTSWNEDNNIIRISFRKLNLQFNEDNVTIIDFADRDNVEQLYHYLKTHFPDKNKKSLEQ</sequence>
<proteinExistence type="predicted"/>
<feature type="transmembrane region" description="Helical" evidence="1">
    <location>
        <begin position="31"/>
        <end position="52"/>
    </location>
</feature>
<dbReference type="EMBL" id="FRXN01000003">
    <property type="protein sequence ID" value="SHO63336.1"/>
    <property type="molecule type" value="Genomic_DNA"/>
</dbReference>
<organism evidence="2 3">
    <name type="scientific">Algoriphagus zhangzhouensis</name>
    <dbReference type="NCBI Taxonomy" id="1073327"/>
    <lineage>
        <taxon>Bacteria</taxon>
        <taxon>Pseudomonadati</taxon>
        <taxon>Bacteroidota</taxon>
        <taxon>Cytophagia</taxon>
        <taxon>Cytophagales</taxon>
        <taxon>Cyclobacteriaceae</taxon>
        <taxon>Algoriphagus</taxon>
    </lineage>
</organism>
<reference evidence="3" key="1">
    <citation type="submission" date="2016-12" db="EMBL/GenBank/DDBJ databases">
        <authorList>
            <person name="Varghese N."/>
            <person name="Submissions S."/>
        </authorList>
    </citation>
    <scope>NUCLEOTIDE SEQUENCE [LARGE SCALE GENOMIC DNA]</scope>
    <source>
        <strain evidence="3">DSM 25035</strain>
    </source>
</reference>
<keyword evidence="1" id="KW-1133">Transmembrane helix</keyword>
<evidence type="ECO:0008006" key="4">
    <source>
        <dbReference type="Google" id="ProtNLM"/>
    </source>
</evidence>
<dbReference type="AlphaFoldDB" id="A0A1M7ZF79"/>
<gene>
    <name evidence="2" type="ORF">SAMN04488108_2684</name>
</gene>
<dbReference type="RefSeq" id="WP_073572297.1">
    <property type="nucleotide sequence ID" value="NZ_FRXN01000003.1"/>
</dbReference>
<accession>A0A1M7ZF79</accession>
<name>A0A1M7ZF79_9BACT</name>